<keyword evidence="1" id="KW-0812">Transmembrane</keyword>
<gene>
    <name evidence="2" type="ORF">FHR23_000377</name>
</gene>
<name>A0A840YV81_9SPHN</name>
<sequence length="32" mass="3452">MMMAFIAPKKHRPWLIAGFGALLTIGIALVLA</sequence>
<accession>A0A840YV81</accession>
<keyword evidence="3" id="KW-1185">Reference proteome</keyword>
<comment type="caution">
    <text evidence="2">The sequence shown here is derived from an EMBL/GenBank/DDBJ whole genome shotgun (WGS) entry which is preliminary data.</text>
</comment>
<evidence type="ECO:0000256" key="1">
    <source>
        <dbReference type="SAM" id="Phobius"/>
    </source>
</evidence>
<proteinExistence type="predicted"/>
<dbReference type="EMBL" id="JACIJI010000001">
    <property type="protein sequence ID" value="MBB5717470.1"/>
    <property type="molecule type" value="Genomic_DNA"/>
</dbReference>
<evidence type="ECO:0000313" key="2">
    <source>
        <dbReference type="EMBL" id="MBB5717470.1"/>
    </source>
</evidence>
<reference evidence="2 3" key="1">
    <citation type="submission" date="2020-08" db="EMBL/GenBank/DDBJ databases">
        <title>Genomic Encyclopedia of Type Strains, Phase IV (KMG-IV): sequencing the most valuable type-strain genomes for metagenomic binning, comparative biology and taxonomic classification.</title>
        <authorList>
            <person name="Goeker M."/>
        </authorList>
    </citation>
    <scope>NUCLEOTIDE SEQUENCE [LARGE SCALE GENOMIC DNA]</scope>
    <source>
        <strain evidence="2 3">DSM 27203</strain>
    </source>
</reference>
<keyword evidence="1" id="KW-0472">Membrane</keyword>
<keyword evidence="1" id="KW-1133">Transmembrane helix</keyword>
<dbReference type="AlphaFoldDB" id="A0A840YV81"/>
<evidence type="ECO:0000313" key="3">
    <source>
        <dbReference type="Proteomes" id="UP000554342"/>
    </source>
</evidence>
<feature type="transmembrane region" description="Helical" evidence="1">
    <location>
        <begin position="12"/>
        <end position="31"/>
    </location>
</feature>
<protein>
    <submittedName>
        <fullName evidence="2">Uncharacterized protein</fullName>
    </submittedName>
</protein>
<organism evidence="2 3">
    <name type="scientific">Stakelama sediminis</name>
    <dbReference type="NCBI Taxonomy" id="463200"/>
    <lineage>
        <taxon>Bacteria</taxon>
        <taxon>Pseudomonadati</taxon>
        <taxon>Pseudomonadota</taxon>
        <taxon>Alphaproteobacteria</taxon>
        <taxon>Sphingomonadales</taxon>
        <taxon>Sphingomonadaceae</taxon>
        <taxon>Stakelama</taxon>
    </lineage>
</organism>
<dbReference type="Proteomes" id="UP000554342">
    <property type="component" value="Unassembled WGS sequence"/>
</dbReference>